<gene>
    <name evidence="1" type="ORF">QN277_016774</name>
</gene>
<name>A0AAE1MXB9_9FABA</name>
<dbReference type="Proteomes" id="UP001293593">
    <property type="component" value="Unassembled WGS sequence"/>
</dbReference>
<reference evidence="1" key="1">
    <citation type="submission" date="2023-10" db="EMBL/GenBank/DDBJ databases">
        <title>Chromosome-level genome of the transformable northern wattle, Acacia crassicarpa.</title>
        <authorList>
            <person name="Massaro I."/>
            <person name="Sinha N.R."/>
            <person name="Poethig S."/>
            <person name="Leichty A.R."/>
        </authorList>
    </citation>
    <scope>NUCLEOTIDE SEQUENCE</scope>
    <source>
        <strain evidence="1">Acra3RX</strain>
        <tissue evidence="1">Leaf</tissue>
    </source>
</reference>
<sequence length="319" mass="35499">MDAQTLTLRRMYDQVKVRHQFLFNLKEALPCGFSEEMEEEMEGIEKFIKDFVLHVLWIKTKGEEGVPWSCTSNNDGKSKEQHLNATSQVEISNPSVPIPTQAEEVKQVQKRIEESSLPFGNDSILIEVDSSLTLTNEAIHNLSDNEVDDDIIVESPQMFENVIAQTISSSSSDPIVLVDDCAPTSLGDVLIVENDESCMDDNVIDLSEKGLSLEKDISLDSNELHDSFIREDSIILTDDITNETGSFHMILSCDLPPDINKENDSFENSKVLGGNNFKNFLSSSTLLPSISCDCNVDVVCPNTKLDSAPSLLQTREFSK</sequence>
<evidence type="ECO:0000313" key="1">
    <source>
        <dbReference type="EMBL" id="KAK4279008.1"/>
    </source>
</evidence>
<accession>A0AAE1MXB9</accession>
<organism evidence="1 2">
    <name type="scientific">Acacia crassicarpa</name>
    <name type="common">northern wattle</name>
    <dbReference type="NCBI Taxonomy" id="499986"/>
    <lineage>
        <taxon>Eukaryota</taxon>
        <taxon>Viridiplantae</taxon>
        <taxon>Streptophyta</taxon>
        <taxon>Embryophyta</taxon>
        <taxon>Tracheophyta</taxon>
        <taxon>Spermatophyta</taxon>
        <taxon>Magnoliopsida</taxon>
        <taxon>eudicotyledons</taxon>
        <taxon>Gunneridae</taxon>
        <taxon>Pentapetalae</taxon>
        <taxon>rosids</taxon>
        <taxon>fabids</taxon>
        <taxon>Fabales</taxon>
        <taxon>Fabaceae</taxon>
        <taxon>Caesalpinioideae</taxon>
        <taxon>mimosoid clade</taxon>
        <taxon>Acacieae</taxon>
        <taxon>Acacia</taxon>
    </lineage>
</organism>
<evidence type="ECO:0000313" key="2">
    <source>
        <dbReference type="Proteomes" id="UP001293593"/>
    </source>
</evidence>
<keyword evidence="2" id="KW-1185">Reference proteome</keyword>
<dbReference type="EMBL" id="JAWXYG010000003">
    <property type="protein sequence ID" value="KAK4279008.1"/>
    <property type="molecule type" value="Genomic_DNA"/>
</dbReference>
<protein>
    <submittedName>
        <fullName evidence="1">Uncharacterized protein</fullName>
    </submittedName>
</protein>
<dbReference type="AlphaFoldDB" id="A0AAE1MXB9"/>
<comment type="caution">
    <text evidence="1">The sequence shown here is derived from an EMBL/GenBank/DDBJ whole genome shotgun (WGS) entry which is preliminary data.</text>
</comment>
<proteinExistence type="predicted"/>